<dbReference type="GO" id="GO:0006351">
    <property type="term" value="P:DNA-templated transcription"/>
    <property type="evidence" value="ECO:0007669"/>
    <property type="project" value="InterPro"/>
</dbReference>
<evidence type="ECO:0000259" key="5">
    <source>
        <dbReference type="SMART" id="SM00906"/>
    </source>
</evidence>
<keyword evidence="3" id="KW-0539">Nucleus</keyword>
<keyword evidence="1" id="KW-0805">Transcription regulation</keyword>
<dbReference type="VEuPathDB" id="FungiDB:HMPREF1541_02929"/>
<evidence type="ECO:0000256" key="2">
    <source>
        <dbReference type="ARBA" id="ARBA00023163"/>
    </source>
</evidence>
<dbReference type="GeneID" id="19970268"/>
<dbReference type="SMART" id="SM00906">
    <property type="entry name" value="Fungal_trans"/>
    <property type="match status" value="1"/>
</dbReference>
<dbReference type="GO" id="GO:0003677">
    <property type="term" value="F:DNA binding"/>
    <property type="evidence" value="ECO:0007669"/>
    <property type="project" value="InterPro"/>
</dbReference>
<dbReference type="eggNOG" id="ENOG502SJ8Q">
    <property type="taxonomic scope" value="Eukaryota"/>
</dbReference>
<evidence type="ECO:0000313" key="6">
    <source>
        <dbReference type="EMBL" id="ETN40997.1"/>
    </source>
</evidence>
<gene>
    <name evidence="6" type="ORF">HMPREF1541_02929</name>
</gene>
<dbReference type="GO" id="GO:0008270">
    <property type="term" value="F:zinc ion binding"/>
    <property type="evidence" value="ECO:0007669"/>
    <property type="project" value="InterPro"/>
</dbReference>
<feature type="domain" description="Xylanolytic transcriptional activator regulatory" evidence="5">
    <location>
        <begin position="196"/>
        <end position="274"/>
    </location>
</feature>
<keyword evidence="7" id="KW-1185">Reference proteome</keyword>
<proteinExistence type="predicted"/>
<dbReference type="STRING" id="1220924.W2RX40"/>
<dbReference type="InParanoid" id="W2RX40"/>
<dbReference type="InterPro" id="IPR007219">
    <property type="entry name" value="XnlR_reg_dom"/>
</dbReference>
<dbReference type="HOGENOM" id="CLU_004804_0_0_1"/>
<dbReference type="Proteomes" id="UP000030752">
    <property type="component" value="Unassembled WGS sequence"/>
</dbReference>
<feature type="region of interest" description="Disordered" evidence="4">
    <location>
        <begin position="1"/>
        <end position="48"/>
    </location>
</feature>
<dbReference type="OrthoDB" id="5392779at2759"/>
<dbReference type="EMBL" id="KB822719">
    <property type="protein sequence ID" value="ETN40997.1"/>
    <property type="molecule type" value="Genomic_DNA"/>
</dbReference>
<sequence length="641" mass="70665">MTHFLRPCTDQADNQDHAAPDHNARRNDPATYPFITPEPTPDVADGHTSLAETNKYPKITQDLARALPPRKELEILLQRVSGIPMPLYQSSYRSYGSNQEEGTQEQISLAGLLSHESHPVLLARQMLLLAAALQRLSSKEEILGITEHHHIIMERLAESAIKMVTTNDLLLGSIEGLETLMLETCYHIDGGNIRRAWITMRRAVMAAQLLGLHRPGEVRFKVIHDQKDLDPKLMWSCIISMERLLSLLMGLPTSATLATASAQATSIPAGGCHLPAFVSDTAAKIIERNEVSTPQEALEMTREIDRELITKGEQIPPEIWRPSSFTGLTIDSEEAFVEIQRCWGHLYYQTLVNQLHLPYMLYSNDAPQRIYSRIACVNASREALNRQIALRTFDPVHPCCRMGDFMALIAGMTLILAHIVSHSHTETVNMFVHQRPGDRAIVERALDRMSSMCEVCDDVLAAKCASLLKYLLAVEADAAQWQKSAAHKVICTNASSQDRNSVLIIKVPYVGTIRIAREGITSIHPCMSGHGQALGDGLTVGGIGSLHVGGQNDGSSGGIAPQAVNQKVPKASSRDPVVQTPEISSGTLFMQQDQMFPNAAATMDEWVFQGFDTAFFDVLMRGAGDQQFDGTGTERWDFGTS</sequence>
<name>W2RX40_CYPE1</name>
<dbReference type="AlphaFoldDB" id="W2RX40"/>
<keyword evidence="2" id="KW-0804">Transcription</keyword>
<dbReference type="PANTHER" id="PTHR47840:SF1">
    <property type="entry name" value="ZN(II)2CYS6 TRANSCRIPTION FACTOR (EUROFUNG)"/>
    <property type="match status" value="1"/>
</dbReference>
<evidence type="ECO:0000256" key="3">
    <source>
        <dbReference type="ARBA" id="ARBA00023242"/>
    </source>
</evidence>
<protein>
    <recommendedName>
        <fullName evidence="5">Xylanolytic transcriptional activator regulatory domain-containing protein</fullName>
    </recommendedName>
</protein>
<organism evidence="6 7">
    <name type="scientific">Cyphellophora europaea (strain CBS 101466)</name>
    <name type="common">Phialophora europaea</name>
    <dbReference type="NCBI Taxonomy" id="1220924"/>
    <lineage>
        <taxon>Eukaryota</taxon>
        <taxon>Fungi</taxon>
        <taxon>Dikarya</taxon>
        <taxon>Ascomycota</taxon>
        <taxon>Pezizomycotina</taxon>
        <taxon>Eurotiomycetes</taxon>
        <taxon>Chaetothyriomycetidae</taxon>
        <taxon>Chaetothyriales</taxon>
        <taxon>Cyphellophoraceae</taxon>
        <taxon>Cyphellophora</taxon>
    </lineage>
</organism>
<evidence type="ECO:0000256" key="4">
    <source>
        <dbReference type="SAM" id="MobiDB-lite"/>
    </source>
</evidence>
<feature type="compositionally biased region" description="Basic and acidic residues" evidence="4">
    <location>
        <begin position="14"/>
        <end position="28"/>
    </location>
</feature>
<dbReference type="CDD" id="cd12148">
    <property type="entry name" value="fungal_TF_MHR"/>
    <property type="match status" value="1"/>
</dbReference>
<dbReference type="RefSeq" id="XP_008715506.1">
    <property type="nucleotide sequence ID" value="XM_008717284.1"/>
</dbReference>
<accession>W2RX40</accession>
<evidence type="ECO:0000313" key="7">
    <source>
        <dbReference type="Proteomes" id="UP000030752"/>
    </source>
</evidence>
<reference evidence="6 7" key="1">
    <citation type="submission" date="2013-03" db="EMBL/GenBank/DDBJ databases">
        <title>The Genome Sequence of Phialophora europaea CBS 101466.</title>
        <authorList>
            <consortium name="The Broad Institute Genomics Platform"/>
            <person name="Cuomo C."/>
            <person name="de Hoog S."/>
            <person name="Gorbushina A."/>
            <person name="Walker B."/>
            <person name="Young S.K."/>
            <person name="Zeng Q."/>
            <person name="Gargeya S."/>
            <person name="Fitzgerald M."/>
            <person name="Haas B."/>
            <person name="Abouelleil A."/>
            <person name="Allen A.W."/>
            <person name="Alvarado L."/>
            <person name="Arachchi H.M."/>
            <person name="Berlin A.M."/>
            <person name="Chapman S.B."/>
            <person name="Gainer-Dewar J."/>
            <person name="Goldberg J."/>
            <person name="Griggs A."/>
            <person name="Gujja S."/>
            <person name="Hansen M."/>
            <person name="Howarth C."/>
            <person name="Imamovic A."/>
            <person name="Ireland A."/>
            <person name="Larimer J."/>
            <person name="McCowan C."/>
            <person name="Murphy C."/>
            <person name="Pearson M."/>
            <person name="Poon T.W."/>
            <person name="Priest M."/>
            <person name="Roberts A."/>
            <person name="Saif S."/>
            <person name="Shea T."/>
            <person name="Sisk P."/>
            <person name="Sykes S."/>
            <person name="Wortman J."/>
            <person name="Nusbaum C."/>
            <person name="Birren B."/>
        </authorList>
    </citation>
    <scope>NUCLEOTIDE SEQUENCE [LARGE SCALE GENOMIC DNA]</scope>
    <source>
        <strain evidence="6 7">CBS 101466</strain>
    </source>
</reference>
<dbReference type="PANTHER" id="PTHR47840">
    <property type="entry name" value="ZN(II)2CYS6 TRANSCRIPTION FACTOR (EUROFUNG)-RELATED"/>
    <property type="match status" value="1"/>
</dbReference>
<evidence type="ECO:0000256" key="1">
    <source>
        <dbReference type="ARBA" id="ARBA00023015"/>
    </source>
</evidence>
<feature type="region of interest" description="Disordered" evidence="4">
    <location>
        <begin position="554"/>
        <end position="578"/>
    </location>
</feature>